<dbReference type="CDD" id="cd00829">
    <property type="entry name" value="SCP-x_thiolase"/>
    <property type="match status" value="1"/>
</dbReference>
<comment type="caution">
    <text evidence="3">The sequence shown here is derived from an EMBL/GenBank/DDBJ whole genome shotgun (WGS) entry which is preliminary data.</text>
</comment>
<dbReference type="Gene3D" id="3.40.47.10">
    <property type="match status" value="1"/>
</dbReference>
<dbReference type="PANTHER" id="PTHR42870">
    <property type="entry name" value="ACETYL-COA C-ACETYLTRANSFERASE"/>
    <property type="match status" value="1"/>
</dbReference>
<dbReference type="AlphaFoldDB" id="A0A7C4RNT2"/>
<dbReference type="InterPro" id="IPR020616">
    <property type="entry name" value="Thiolase_N"/>
</dbReference>
<dbReference type="SUPFAM" id="SSF53901">
    <property type="entry name" value="Thiolase-like"/>
    <property type="match status" value="2"/>
</dbReference>
<dbReference type="EMBL" id="DSUH01000214">
    <property type="protein sequence ID" value="HGU32995.1"/>
    <property type="molecule type" value="Genomic_DNA"/>
</dbReference>
<reference evidence="3" key="1">
    <citation type="journal article" date="2020" name="mSystems">
        <title>Genome- and Community-Level Interaction Insights into Carbon Utilization and Element Cycling Functions of Hydrothermarchaeota in Hydrothermal Sediment.</title>
        <authorList>
            <person name="Zhou Z."/>
            <person name="Liu Y."/>
            <person name="Xu W."/>
            <person name="Pan J."/>
            <person name="Luo Z.H."/>
            <person name="Li M."/>
        </authorList>
    </citation>
    <scope>NUCLEOTIDE SEQUENCE [LARGE SCALE GENOMIC DNA]</scope>
    <source>
        <strain evidence="3">SpSt-477</strain>
    </source>
</reference>
<dbReference type="InterPro" id="IPR002155">
    <property type="entry name" value="Thiolase"/>
</dbReference>
<dbReference type="PANTHER" id="PTHR42870:SF1">
    <property type="entry name" value="NON-SPECIFIC LIPID-TRANSFER PROTEIN-LIKE 2"/>
    <property type="match status" value="1"/>
</dbReference>
<sequence length="387" mass="41392">MGKRRVAIVGTGQTLHRSHRPDVNGQELIHEAVRIALADAGLTIADIDAVVIGNMDHFEGINAVDCWSVDGTGGTMKPVIKLTTGGTTGSTLAIGGVHLVASGMFDRVLIVGWEKNSESDTTGAITTAFDPVWDRLVFAGAISGLAAEAQAYMARYGATDRDAARVAVRDRRHACNNPHAQLRKPITIEDVLASPMLADPIHLLDVCPRTDGACAVIMACEGVAEKLTPVPDWIWATANRHTYTYLGDVNWGELDSMSEAAQELFAKAGIREPRKEIDVIELYQPYSFAGIIWIEDMGLVERGKGAEYIWSGATDMGGELPINPSGGVIACNPIGATGLIRCAEAALQIMGKAEARQVPDAKIAVSTGFGGCMWTDMLLHGRKKPDF</sequence>
<name>A0A7C4RNT2_9BACT</name>
<proteinExistence type="predicted"/>
<dbReference type="InterPro" id="IPR016039">
    <property type="entry name" value="Thiolase-like"/>
</dbReference>
<feature type="domain" description="Thiolase N-terminal" evidence="1">
    <location>
        <begin position="6"/>
        <end position="219"/>
    </location>
</feature>
<dbReference type="InterPro" id="IPR055140">
    <property type="entry name" value="Thiolase_C_2"/>
</dbReference>
<gene>
    <name evidence="3" type="ORF">ENS29_09080</name>
</gene>
<organism evidence="3">
    <name type="scientific">Desulfatirhabdium butyrativorans</name>
    <dbReference type="NCBI Taxonomy" id="340467"/>
    <lineage>
        <taxon>Bacteria</taxon>
        <taxon>Pseudomonadati</taxon>
        <taxon>Thermodesulfobacteriota</taxon>
        <taxon>Desulfobacteria</taxon>
        <taxon>Desulfobacterales</taxon>
        <taxon>Desulfatirhabdiaceae</taxon>
        <taxon>Desulfatirhabdium</taxon>
    </lineage>
</organism>
<protein>
    <submittedName>
        <fullName evidence="3">Thiolase family protein</fullName>
    </submittedName>
</protein>
<feature type="domain" description="Thiolase C-terminal" evidence="2">
    <location>
        <begin position="254"/>
        <end position="376"/>
    </location>
</feature>
<evidence type="ECO:0000259" key="1">
    <source>
        <dbReference type="Pfam" id="PF00108"/>
    </source>
</evidence>
<dbReference type="Pfam" id="PF00108">
    <property type="entry name" value="Thiolase_N"/>
    <property type="match status" value="1"/>
</dbReference>
<dbReference type="PIRSF" id="PIRSF000429">
    <property type="entry name" value="Ac-CoA_Ac_transf"/>
    <property type="match status" value="1"/>
</dbReference>
<evidence type="ECO:0000259" key="2">
    <source>
        <dbReference type="Pfam" id="PF22691"/>
    </source>
</evidence>
<dbReference type="GO" id="GO:0003988">
    <property type="term" value="F:acetyl-CoA C-acyltransferase activity"/>
    <property type="evidence" value="ECO:0007669"/>
    <property type="project" value="UniProtKB-ARBA"/>
</dbReference>
<accession>A0A7C4RNT2</accession>
<dbReference type="Pfam" id="PF22691">
    <property type="entry name" value="Thiolase_C_1"/>
    <property type="match status" value="1"/>
</dbReference>
<evidence type="ECO:0000313" key="3">
    <source>
        <dbReference type="EMBL" id="HGU32995.1"/>
    </source>
</evidence>